<dbReference type="InterPro" id="IPR007206">
    <property type="entry name" value="Protein_HGH1_C"/>
</dbReference>
<dbReference type="InterPro" id="IPR007205">
    <property type="entry name" value="Protein_HGH1_N"/>
</dbReference>
<feature type="domain" description="Protein HGH1 C-terminal" evidence="4">
    <location>
        <begin position="286"/>
        <end position="337"/>
    </location>
</feature>
<organism evidence="5 6">
    <name type="scientific">Moelleriella libera RCEF 2490</name>
    <dbReference type="NCBI Taxonomy" id="1081109"/>
    <lineage>
        <taxon>Eukaryota</taxon>
        <taxon>Fungi</taxon>
        <taxon>Dikarya</taxon>
        <taxon>Ascomycota</taxon>
        <taxon>Pezizomycotina</taxon>
        <taxon>Sordariomycetes</taxon>
        <taxon>Hypocreomycetidae</taxon>
        <taxon>Hypocreales</taxon>
        <taxon>Clavicipitaceae</taxon>
        <taxon>Moelleriella</taxon>
    </lineage>
</organism>
<dbReference type="PANTHER" id="PTHR13387:SF9">
    <property type="entry name" value="PROTEIN HGH1 HOMOLOG"/>
    <property type="match status" value="1"/>
</dbReference>
<dbReference type="InterPro" id="IPR039717">
    <property type="entry name" value="Hgh1"/>
</dbReference>
<dbReference type="Proteomes" id="UP000078544">
    <property type="component" value="Unassembled WGS sequence"/>
</dbReference>
<evidence type="ECO:0000259" key="4">
    <source>
        <dbReference type="Pfam" id="PF04064"/>
    </source>
</evidence>
<dbReference type="EMBL" id="AZGY01000002">
    <property type="protein sequence ID" value="OAA32181.1"/>
    <property type="molecule type" value="Genomic_DNA"/>
</dbReference>
<evidence type="ECO:0000256" key="2">
    <source>
        <dbReference type="ARBA" id="ARBA00014076"/>
    </source>
</evidence>
<keyword evidence="6" id="KW-1185">Reference proteome</keyword>
<evidence type="ECO:0000259" key="3">
    <source>
        <dbReference type="Pfam" id="PF04063"/>
    </source>
</evidence>
<dbReference type="InterPro" id="IPR011989">
    <property type="entry name" value="ARM-like"/>
</dbReference>
<comment type="similarity">
    <text evidence="1">Belongs to the HGH1 family.</text>
</comment>
<evidence type="ECO:0000256" key="1">
    <source>
        <dbReference type="ARBA" id="ARBA00006712"/>
    </source>
</evidence>
<accession>A0A166U878</accession>
<dbReference type="Gene3D" id="1.25.10.10">
    <property type="entry name" value="Leucine-rich Repeat Variant"/>
    <property type="match status" value="1"/>
</dbReference>
<dbReference type="InterPro" id="IPR016024">
    <property type="entry name" value="ARM-type_fold"/>
</dbReference>
<dbReference type="Pfam" id="PF04064">
    <property type="entry name" value="DUF384"/>
    <property type="match status" value="1"/>
</dbReference>
<dbReference type="OrthoDB" id="338814at2759"/>
<gene>
    <name evidence="5" type="ORF">AAL_01513</name>
</gene>
<evidence type="ECO:0000313" key="6">
    <source>
        <dbReference type="Proteomes" id="UP000078544"/>
    </source>
</evidence>
<proteinExistence type="inferred from homology"/>
<protein>
    <recommendedName>
        <fullName evidence="2">Protein HGH1 homolog</fullName>
    </recommendedName>
</protein>
<sequence length="362" mass="40929">MHAIKLVAFIANPNPQVRLAAAENLVPYSTTEPAIFKTEQLKPIKHLKLLIRDHPVSENQKIAEHVLTILINLSGDPDVLKDVAADEKFLGVVLDHIVGQEEPNANLLAMLLANMAKWDGFKTILGRRQPAPEALGSDDSLMNQLMDLFVKGQGGMFNKKADFDYLAYVFADLAKHNEVRDYFVKAQEYDGVIPLTKILVFTEHKSEVRRKGVASTIKNVAFDVASHPFLMSEECINVLPYVLLPITGSEEYDVEDTMDMLPDLQLLSPDKRRDPDKNNVRTHVETLTLLATTRQGRELLRKVKVYPIIRETHLRVDDEAVREACERLVQLLMREEEVGEQDAQTSSKVREIVDEDDEIVEV</sequence>
<reference evidence="5 6" key="1">
    <citation type="journal article" date="2016" name="Genome Biol. Evol.">
        <title>Divergent and convergent evolution of fungal pathogenicity.</title>
        <authorList>
            <person name="Shang Y."/>
            <person name="Xiao G."/>
            <person name="Zheng P."/>
            <person name="Cen K."/>
            <person name="Zhan S."/>
            <person name="Wang C."/>
        </authorList>
    </citation>
    <scope>NUCLEOTIDE SEQUENCE [LARGE SCALE GENOMIC DNA]</scope>
    <source>
        <strain evidence="5 6">RCEF 2490</strain>
    </source>
</reference>
<evidence type="ECO:0000313" key="5">
    <source>
        <dbReference type="EMBL" id="OAA32181.1"/>
    </source>
</evidence>
<dbReference type="Pfam" id="PF04063">
    <property type="entry name" value="DUF383"/>
    <property type="match status" value="1"/>
</dbReference>
<dbReference type="AlphaFoldDB" id="A0A166U878"/>
<name>A0A166U878_9HYPO</name>
<comment type="caution">
    <text evidence="5">The sequence shown here is derived from an EMBL/GenBank/DDBJ whole genome shotgun (WGS) entry which is preliminary data.</text>
</comment>
<dbReference type="STRING" id="1081109.A0A166U878"/>
<dbReference type="SUPFAM" id="SSF48371">
    <property type="entry name" value="ARM repeat"/>
    <property type="match status" value="1"/>
</dbReference>
<feature type="domain" description="Protein HGH1 N-terminal" evidence="3">
    <location>
        <begin position="97"/>
        <end position="278"/>
    </location>
</feature>
<dbReference type="PANTHER" id="PTHR13387">
    <property type="entry name" value="PROTEIN HGH1 HOMOLOG"/>
    <property type="match status" value="1"/>
</dbReference>
<dbReference type="GO" id="GO:0006457">
    <property type="term" value="P:protein folding"/>
    <property type="evidence" value="ECO:0007669"/>
    <property type="project" value="EnsemblFungi"/>
</dbReference>
<dbReference type="GO" id="GO:0061770">
    <property type="term" value="F:translation elongation factor binding"/>
    <property type="evidence" value="ECO:0007669"/>
    <property type="project" value="EnsemblFungi"/>
</dbReference>